<name>A0AA39KGY2_MICHY</name>
<protein>
    <submittedName>
        <fullName evidence="1">Uncharacterized protein</fullName>
    </submittedName>
</protein>
<reference evidence="1" key="1">
    <citation type="journal article" date="2023" name="bioRxiv">
        <title>Scaffold-level genome assemblies of two parasitoid biocontrol wasps reveal the parthenogenesis mechanism and an associated novel virus.</title>
        <authorList>
            <person name="Inwood S."/>
            <person name="Skelly J."/>
            <person name="Guhlin J."/>
            <person name="Harrop T."/>
            <person name="Goldson S."/>
            <person name="Dearden P."/>
        </authorList>
    </citation>
    <scope>NUCLEOTIDE SEQUENCE</scope>
    <source>
        <strain evidence="1">Lincoln</strain>
        <tissue evidence="1">Whole body</tissue>
    </source>
</reference>
<sequence>MLVVMIGLPLEEQLLESTFLANKEVWQFPGANLEIELNGIMADNVGNSMLTVSTPPSTIPSPTTTELSRKAWDVLTEINNSIDGNPSSLTFQNGKGSKIGK</sequence>
<comment type="caution">
    <text evidence="1">The sequence shown here is derived from an EMBL/GenBank/DDBJ whole genome shotgun (WGS) entry which is preliminary data.</text>
</comment>
<evidence type="ECO:0000313" key="2">
    <source>
        <dbReference type="Proteomes" id="UP001168972"/>
    </source>
</evidence>
<reference evidence="1" key="2">
    <citation type="submission" date="2023-03" db="EMBL/GenBank/DDBJ databases">
        <authorList>
            <person name="Inwood S.N."/>
            <person name="Skelly J.G."/>
            <person name="Guhlin J."/>
            <person name="Harrop T.W.R."/>
            <person name="Goldson S.G."/>
            <person name="Dearden P.K."/>
        </authorList>
    </citation>
    <scope>NUCLEOTIDE SEQUENCE</scope>
    <source>
        <strain evidence="1">Lincoln</strain>
        <tissue evidence="1">Whole body</tissue>
    </source>
</reference>
<evidence type="ECO:0000313" key="1">
    <source>
        <dbReference type="EMBL" id="KAK0161786.1"/>
    </source>
</evidence>
<proteinExistence type="predicted"/>
<organism evidence="1 2">
    <name type="scientific">Microctonus hyperodae</name>
    <name type="common">Parasitoid wasp</name>
    <dbReference type="NCBI Taxonomy" id="165561"/>
    <lineage>
        <taxon>Eukaryota</taxon>
        <taxon>Metazoa</taxon>
        <taxon>Ecdysozoa</taxon>
        <taxon>Arthropoda</taxon>
        <taxon>Hexapoda</taxon>
        <taxon>Insecta</taxon>
        <taxon>Pterygota</taxon>
        <taxon>Neoptera</taxon>
        <taxon>Endopterygota</taxon>
        <taxon>Hymenoptera</taxon>
        <taxon>Apocrita</taxon>
        <taxon>Ichneumonoidea</taxon>
        <taxon>Braconidae</taxon>
        <taxon>Euphorinae</taxon>
        <taxon>Microctonus</taxon>
    </lineage>
</organism>
<accession>A0AA39KGY2</accession>
<dbReference type="EMBL" id="JAQQBR010001834">
    <property type="protein sequence ID" value="KAK0161786.1"/>
    <property type="molecule type" value="Genomic_DNA"/>
</dbReference>
<gene>
    <name evidence="1" type="ORF">PV327_008200</name>
</gene>
<dbReference type="AlphaFoldDB" id="A0AA39KGY2"/>
<keyword evidence="2" id="KW-1185">Reference proteome</keyword>
<dbReference type="Proteomes" id="UP001168972">
    <property type="component" value="Unassembled WGS sequence"/>
</dbReference>